<name>L0H037_9GAMM</name>
<evidence type="ECO:0000256" key="1">
    <source>
        <dbReference type="SAM" id="SignalP"/>
    </source>
</evidence>
<dbReference type="KEGG" id="tmb:Thimo_2228"/>
<dbReference type="OrthoDB" id="8479446at2"/>
<protein>
    <recommendedName>
        <fullName evidence="4">DUF4412 domain-containing protein</fullName>
    </recommendedName>
</protein>
<evidence type="ECO:0000313" key="3">
    <source>
        <dbReference type="Proteomes" id="UP000010816"/>
    </source>
</evidence>
<accession>L0H037</accession>
<organism evidence="2 3">
    <name type="scientific">Thioflavicoccus mobilis 8321</name>
    <dbReference type="NCBI Taxonomy" id="765912"/>
    <lineage>
        <taxon>Bacteria</taxon>
        <taxon>Pseudomonadati</taxon>
        <taxon>Pseudomonadota</taxon>
        <taxon>Gammaproteobacteria</taxon>
        <taxon>Chromatiales</taxon>
        <taxon>Chromatiaceae</taxon>
        <taxon>Thioflavicoccus</taxon>
    </lineage>
</organism>
<evidence type="ECO:0000313" key="2">
    <source>
        <dbReference type="EMBL" id="AGA90975.1"/>
    </source>
</evidence>
<dbReference type="AlphaFoldDB" id="L0H037"/>
<dbReference type="EMBL" id="CP003051">
    <property type="protein sequence ID" value="AGA90975.1"/>
    <property type="molecule type" value="Genomic_DNA"/>
</dbReference>
<feature type="signal peptide" evidence="1">
    <location>
        <begin position="1"/>
        <end position="27"/>
    </location>
</feature>
<dbReference type="Proteomes" id="UP000010816">
    <property type="component" value="Chromosome"/>
</dbReference>
<feature type="chain" id="PRO_5003943550" description="DUF4412 domain-containing protein" evidence="1">
    <location>
        <begin position="28"/>
        <end position="262"/>
    </location>
</feature>
<dbReference type="eggNOG" id="ENOG502ZB8M">
    <property type="taxonomic scope" value="Bacteria"/>
</dbReference>
<proteinExistence type="predicted"/>
<dbReference type="RefSeq" id="WP_015281112.1">
    <property type="nucleotide sequence ID" value="NC_019940.1"/>
</dbReference>
<sequence length="262" mass="29029">MSTRWRELLSCAGLALGVMLATTGVQAELASVPFSADMVKHGPDGATTAGRMYVGDDRMRVEMSQQGRTMVRIVDQGQRTEWILFPEQRRYIEHAAPPQTDEAPMADTDAENPCAGMPGLVCRNLGQETIDGRSATKWEINGSHQGQGFTTTQWIDDERGIPLVQELPNGGKIHLRMVGHEKLDGRDVEKWEMIASGPNRPESRTFQWYDPELKLVIRQEFPGGIVNELKNIEVGKQPDELFVVPSDYTRMSTPPAGGGPAR</sequence>
<reference evidence="2 3" key="1">
    <citation type="submission" date="2011-09" db="EMBL/GenBank/DDBJ databases">
        <title>Complete sequence of chromosome of Thioflavicoccus mobilis 8321.</title>
        <authorList>
            <consortium name="US DOE Joint Genome Institute"/>
            <person name="Lucas S."/>
            <person name="Han J."/>
            <person name="Lapidus A."/>
            <person name="Cheng J.-F."/>
            <person name="Goodwin L."/>
            <person name="Pitluck S."/>
            <person name="Peters L."/>
            <person name="Ovchinnikova G."/>
            <person name="Lu M."/>
            <person name="Detter J.C."/>
            <person name="Han C."/>
            <person name="Tapia R."/>
            <person name="Land M."/>
            <person name="Hauser L."/>
            <person name="Kyrpides N."/>
            <person name="Ivanova N."/>
            <person name="Pagani I."/>
            <person name="Vogl K."/>
            <person name="Liu Z."/>
            <person name="Imhoff J."/>
            <person name="Thiel V."/>
            <person name="Frigaard N.-U."/>
            <person name="Bryant D."/>
            <person name="Woyke T."/>
        </authorList>
    </citation>
    <scope>NUCLEOTIDE SEQUENCE [LARGE SCALE GENOMIC DNA]</scope>
    <source>
        <strain evidence="2 3">8321</strain>
    </source>
</reference>
<keyword evidence="1" id="KW-0732">Signal</keyword>
<dbReference type="Gene3D" id="2.50.20.10">
    <property type="entry name" value="Lipoprotein localisation LolA/LolB/LppX"/>
    <property type="match status" value="1"/>
</dbReference>
<evidence type="ECO:0008006" key="4">
    <source>
        <dbReference type="Google" id="ProtNLM"/>
    </source>
</evidence>
<keyword evidence="3" id="KW-1185">Reference proteome</keyword>
<dbReference type="HOGENOM" id="CLU_1093291_0_0_6"/>
<dbReference type="STRING" id="765912.Thimo_2228"/>
<gene>
    <name evidence="2" type="ORF">Thimo_2228</name>
</gene>